<name>A0A6J5YLY9_9ZZZZ</name>
<evidence type="ECO:0000256" key="1">
    <source>
        <dbReference type="ARBA" id="ARBA00022527"/>
    </source>
</evidence>
<feature type="domain" description="PASTA" evidence="10">
    <location>
        <begin position="510"/>
        <end position="576"/>
    </location>
</feature>
<dbReference type="CDD" id="cd06577">
    <property type="entry name" value="PASTA_pknB"/>
    <property type="match status" value="3"/>
</dbReference>
<dbReference type="Pfam" id="PF03793">
    <property type="entry name" value="PASTA"/>
    <property type="match status" value="3"/>
</dbReference>
<dbReference type="EMBL" id="CAESAL010000004">
    <property type="protein sequence ID" value="CAB4331044.1"/>
    <property type="molecule type" value="Genomic_DNA"/>
</dbReference>
<dbReference type="PROSITE" id="PS00108">
    <property type="entry name" value="PROTEIN_KINASE_ST"/>
    <property type="match status" value="1"/>
</dbReference>
<dbReference type="Gene3D" id="1.10.510.10">
    <property type="entry name" value="Transferase(Phosphotransferase) domain 1"/>
    <property type="match status" value="1"/>
</dbReference>
<keyword evidence="1" id="KW-0723">Serine/threonine-protein kinase</keyword>
<feature type="transmembrane region" description="Helical" evidence="8">
    <location>
        <begin position="349"/>
        <end position="369"/>
    </location>
</feature>
<dbReference type="FunFam" id="3.30.200.20:FF:000035">
    <property type="entry name" value="Serine/threonine protein kinase Stk1"/>
    <property type="match status" value="1"/>
</dbReference>
<dbReference type="GO" id="GO:0005524">
    <property type="term" value="F:ATP binding"/>
    <property type="evidence" value="ECO:0007669"/>
    <property type="project" value="UniProtKB-KW"/>
</dbReference>
<keyword evidence="2" id="KW-0808">Transferase</keyword>
<evidence type="ECO:0000256" key="3">
    <source>
        <dbReference type="ARBA" id="ARBA00022737"/>
    </source>
</evidence>
<organism evidence="11">
    <name type="scientific">freshwater metagenome</name>
    <dbReference type="NCBI Taxonomy" id="449393"/>
    <lineage>
        <taxon>unclassified sequences</taxon>
        <taxon>metagenomes</taxon>
        <taxon>ecological metagenomes</taxon>
    </lineage>
</organism>
<dbReference type="PANTHER" id="PTHR43289">
    <property type="entry name" value="MITOGEN-ACTIVATED PROTEIN KINASE KINASE KINASE 20-RELATED"/>
    <property type="match status" value="1"/>
</dbReference>
<dbReference type="InterPro" id="IPR008271">
    <property type="entry name" value="Ser/Thr_kinase_AS"/>
</dbReference>
<evidence type="ECO:0000259" key="10">
    <source>
        <dbReference type="PROSITE" id="PS51178"/>
    </source>
</evidence>
<feature type="transmembrane region" description="Helical" evidence="8">
    <location>
        <begin position="284"/>
        <end position="307"/>
    </location>
</feature>
<evidence type="ECO:0000256" key="4">
    <source>
        <dbReference type="ARBA" id="ARBA00022741"/>
    </source>
</evidence>
<evidence type="ECO:0000256" key="6">
    <source>
        <dbReference type="ARBA" id="ARBA00022840"/>
    </source>
</evidence>
<evidence type="ECO:0000256" key="8">
    <source>
        <dbReference type="SAM" id="Phobius"/>
    </source>
</evidence>
<sequence>MSDTPAGPTVFNDRYELHRKLARGGMADVYLARDLLLDRPVAVKVLFTEHARDAAFVERFRREAQAAANLNQPNIVAVYDWGQQYGTYFIVMEYVEGRPLSEIIRTEGPLHPNRAAEITADIAAALGFAHRNGVVHRDVKPGNILITPTGQVKVADFGIAQAATTGDAAVNLTQAGSVMGTATYFSPEQAQGHAVDPRSDLYSLGCVLYEMLAARPPFSGDSPVAVAYKHVQEAPVAPSRINPNIPPALEAIDLKLLAKDPGQRYASAEDLRSDLRRFLEGQPVLAAGFIAGGAGVAAGVVIGAGLAGAAPADATTMVPAATGAGGAGFGGPPTTSGEYSPPPKQNRTGLYVGLTIGALVLIALILFFVGSSMGKSVVKVSVPDVTSKNVTDATNALSTAGFKVSVKNVANDSVPANQVFEQTPKGNTNADKGSTVEITVSSGIGDATVPDVVGRTQAAAESLLKTNNFIPEVKEASSDTVAKGTVISQSPSANAKATKNSVVTITVSSGAGDVSIPNVIGLNAASASNQLGQAGFTVTTKQATSATQPVGTVISTNPTPGTKAAKGSSVEITVSTGPPASTTTTTASTTTSTN</sequence>
<keyword evidence="3" id="KW-0677">Repeat</keyword>
<dbReference type="Gene3D" id="3.30.200.20">
    <property type="entry name" value="Phosphorylase Kinase, domain 1"/>
    <property type="match status" value="1"/>
</dbReference>
<evidence type="ECO:0000259" key="9">
    <source>
        <dbReference type="PROSITE" id="PS50011"/>
    </source>
</evidence>
<protein>
    <submittedName>
        <fullName evidence="11">Unannotated protein</fullName>
    </submittedName>
</protein>
<proteinExistence type="predicted"/>
<dbReference type="EMBL" id="CAFAAD010000040">
    <property type="protein sequence ID" value="CAB4789908.1"/>
    <property type="molecule type" value="Genomic_DNA"/>
</dbReference>
<dbReference type="SMART" id="SM00740">
    <property type="entry name" value="PASTA"/>
    <property type="match status" value="3"/>
</dbReference>
<evidence type="ECO:0000313" key="12">
    <source>
        <dbReference type="EMBL" id="CAB4789908.1"/>
    </source>
</evidence>
<feature type="domain" description="Protein kinase" evidence="9">
    <location>
        <begin position="15"/>
        <end position="279"/>
    </location>
</feature>
<dbReference type="Pfam" id="PF00069">
    <property type="entry name" value="Pkinase"/>
    <property type="match status" value="1"/>
</dbReference>
<keyword evidence="5" id="KW-0418">Kinase</keyword>
<dbReference type="SMART" id="SM00220">
    <property type="entry name" value="S_TKc"/>
    <property type="match status" value="1"/>
</dbReference>
<dbReference type="PANTHER" id="PTHR43289:SF6">
    <property type="entry name" value="SERINE_THREONINE-PROTEIN KINASE NEKL-3"/>
    <property type="match status" value="1"/>
</dbReference>
<dbReference type="NCBIfam" id="NF033483">
    <property type="entry name" value="PknB_PASTA_kin"/>
    <property type="match status" value="1"/>
</dbReference>
<feature type="compositionally biased region" description="Polar residues" evidence="7">
    <location>
        <begin position="550"/>
        <end position="560"/>
    </location>
</feature>
<feature type="region of interest" description="Disordered" evidence="7">
    <location>
        <begin position="550"/>
        <end position="594"/>
    </location>
</feature>
<dbReference type="PROSITE" id="PS50011">
    <property type="entry name" value="PROTEIN_KINASE_DOM"/>
    <property type="match status" value="1"/>
</dbReference>
<dbReference type="InterPro" id="IPR011009">
    <property type="entry name" value="Kinase-like_dom_sf"/>
</dbReference>
<gene>
    <name evidence="12" type="ORF">UFOPK2969_00711</name>
    <name evidence="11" type="ORF">UFOPK3331_00180</name>
</gene>
<accession>A0A6J5YLY9</accession>
<keyword evidence="8" id="KW-0472">Membrane</keyword>
<feature type="compositionally biased region" description="Low complexity" evidence="7">
    <location>
        <begin position="573"/>
        <end position="594"/>
    </location>
</feature>
<dbReference type="SUPFAM" id="SSF56112">
    <property type="entry name" value="Protein kinase-like (PK-like)"/>
    <property type="match status" value="1"/>
</dbReference>
<keyword evidence="6" id="KW-0067">ATP-binding</keyword>
<keyword evidence="4" id="KW-0547">Nucleotide-binding</keyword>
<evidence type="ECO:0000313" key="11">
    <source>
        <dbReference type="EMBL" id="CAB4331044.1"/>
    </source>
</evidence>
<dbReference type="GO" id="GO:0004674">
    <property type="term" value="F:protein serine/threonine kinase activity"/>
    <property type="evidence" value="ECO:0007669"/>
    <property type="project" value="UniProtKB-KW"/>
</dbReference>
<evidence type="ECO:0000256" key="5">
    <source>
        <dbReference type="ARBA" id="ARBA00022777"/>
    </source>
</evidence>
<dbReference type="Gene3D" id="3.30.10.20">
    <property type="match status" value="3"/>
</dbReference>
<feature type="domain" description="PASTA" evidence="10">
    <location>
        <begin position="376"/>
        <end position="442"/>
    </location>
</feature>
<dbReference type="SUPFAM" id="SSF54184">
    <property type="entry name" value="Penicillin-binding protein 2x (pbp-2x), c-terminal domain"/>
    <property type="match status" value="1"/>
</dbReference>
<keyword evidence="8" id="KW-0812">Transmembrane</keyword>
<keyword evidence="8" id="KW-1133">Transmembrane helix</keyword>
<dbReference type="PROSITE" id="PS51178">
    <property type="entry name" value="PASTA"/>
    <property type="match status" value="3"/>
</dbReference>
<reference evidence="11" key="1">
    <citation type="submission" date="2020-05" db="EMBL/GenBank/DDBJ databases">
        <authorList>
            <person name="Chiriac C."/>
            <person name="Salcher M."/>
            <person name="Ghai R."/>
            <person name="Kavagutti S V."/>
        </authorList>
    </citation>
    <scope>NUCLEOTIDE SEQUENCE</scope>
</reference>
<evidence type="ECO:0000256" key="2">
    <source>
        <dbReference type="ARBA" id="ARBA00022679"/>
    </source>
</evidence>
<dbReference type="CDD" id="cd14014">
    <property type="entry name" value="STKc_PknB_like"/>
    <property type="match status" value="1"/>
</dbReference>
<feature type="domain" description="PASTA" evidence="10">
    <location>
        <begin position="443"/>
        <end position="509"/>
    </location>
</feature>
<dbReference type="InterPro" id="IPR005543">
    <property type="entry name" value="PASTA_dom"/>
</dbReference>
<dbReference type="InterPro" id="IPR000719">
    <property type="entry name" value="Prot_kinase_dom"/>
</dbReference>
<evidence type="ECO:0000256" key="7">
    <source>
        <dbReference type="SAM" id="MobiDB-lite"/>
    </source>
</evidence>
<dbReference type="FunFam" id="1.10.510.10:FF:000021">
    <property type="entry name" value="Serine/threonine protein kinase"/>
    <property type="match status" value="1"/>
</dbReference>
<dbReference type="AlphaFoldDB" id="A0A6J5YLY9"/>